<dbReference type="AlphaFoldDB" id="A0A6J6N866"/>
<dbReference type="EMBL" id="CAFBPA010000145">
    <property type="protein sequence ID" value="CAB5009429.1"/>
    <property type="molecule type" value="Genomic_DNA"/>
</dbReference>
<proteinExistence type="predicted"/>
<sequence>MRFIAIAKVSWASAEIDPYDMAPVENRLMIEAADSTSSSGTAGLNPARIVNSPRNVIRRSDWSFTPAVYCRKISNLLLRVAC</sequence>
<gene>
    <name evidence="1" type="ORF">UFOPK2310_01305</name>
    <name evidence="2" type="ORF">UFOPK4043_00983</name>
</gene>
<reference evidence="1" key="1">
    <citation type="submission" date="2020-05" db="EMBL/GenBank/DDBJ databases">
        <authorList>
            <person name="Chiriac C."/>
            <person name="Salcher M."/>
            <person name="Ghai R."/>
            <person name="Kavagutti S V."/>
        </authorList>
    </citation>
    <scope>NUCLEOTIDE SEQUENCE</scope>
</reference>
<evidence type="ECO:0000313" key="1">
    <source>
        <dbReference type="EMBL" id="CAB4682316.1"/>
    </source>
</evidence>
<organism evidence="1">
    <name type="scientific">freshwater metagenome</name>
    <dbReference type="NCBI Taxonomy" id="449393"/>
    <lineage>
        <taxon>unclassified sequences</taxon>
        <taxon>metagenomes</taxon>
        <taxon>ecological metagenomes</taxon>
    </lineage>
</organism>
<protein>
    <submittedName>
        <fullName evidence="1">Unannotated protein</fullName>
    </submittedName>
</protein>
<name>A0A6J6N866_9ZZZZ</name>
<accession>A0A6J6N866</accession>
<evidence type="ECO:0000313" key="2">
    <source>
        <dbReference type="EMBL" id="CAB5009429.1"/>
    </source>
</evidence>
<dbReference type="EMBL" id="CAEZWW010000184">
    <property type="protein sequence ID" value="CAB4682316.1"/>
    <property type="molecule type" value="Genomic_DNA"/>
</dbReference>